<dbReference type="InterPro" id="IPR006439">
    <property type="entry name" value="HAD-SF_hydro_IA"/>
</dbReference>
<dbReference type="CDD" id="cd07505">
    <property type="entry name" value="HAD_BPGM-like"/>
    <property type="match status" value="1"/>
</dbReference>
<comment type="cofactor">
    <cofactor evidence="1">
        <name>Mg(2+)</name>
        <dbReference type="ChEBI" id="CHEBI:18420"/>
    </cofactor>
</comment>
<dbReference type="PRINTS" id="PR00413">
    <property type="entry name" value="HADHALOGNASE"/>
</dbReference>
<dbReference type="RefSeq" id="WP_146620682.1">
    <property type="nucleotide sequence ID" value="NZ_BJCC01000001.1"/>
</dbReference>
<dbReference type="InterPro" id="IPR036412">
    <property type="entry name" value="HAD-like_sf"/>
</dbReference>
<dbReference type="SFLD" id="SFLDG01129">
    <property type="entry name" value="C1.5:_HAD__Beta-PGM__Phosphata"/>
    <property type="match status" value="1"/>
</dbReference>
<name>A0A4P5P9K8_9ENTE</name>
<organism evidence="6 7">
    <name type="scientific">Enterococcus florum</name>
    <dbReference type="NCBI Taxonomy" id="2480627"/>
    <lineage>
        <taxon>Bacteria</taxon>
        <taxon>Bacillati</taxon>
        <taxon>Bacillota</taxon>
        <taxon>Bacilli</taxon>
        <taxon>Lactobacillales</taxon>
        <taxon>Enterococcaceae</taxon>
        <taxon>Enterococcus</taxon>
    </lineage>
</organism>
<dbReference type="InterPro" id="IPR023214">
    <property type="entry name" value="HAD_sf"/>
</dbReference>
<gene>
    <name evidence="6" type="ORF">NRIC_00530</name>
</gene>
<proteinExistence type="inferred from homology"/>
<dbReference type="Gene3D" id="1.10.150.240">
    <property type="entry name" value="Putative phosphatase, domain 2"/>
    <property type="match status" value="1"/>
</dbReference>
<dbReference type="NCBIfam" id="TIGR01509">
    <property type="entry name" value="HAD-SF-IA-v3"/>
    <property type="match status" value="1"/>
</dbReference>
<dbReference type="Pfam" id="PF00702">
    <property type="entry name" value="Hydrolase"/>
    <property type="match status" value="1"/>
</dbReference>
<dbReference type="PANTHER" id="PTHR46193:SF18">
    <property type="entry name" value="HEXITOL PHOSPHATASE B"/>
    <property type="match status" value="1"/>
</dbReference>
<comment type="similarity">
    <text evidence="2">Belongs to the HAD-like hydrolase superfamily. CbbY/CbbZ/Gph/YieH family.</text>
</comment>
<evidence type="ECO:0000256" key="4">
    <source>
        <dbReference type="ARBA" id="ARBA00022842"/>
    </source>
</evidence>
<keyword evidence="3" id="KW-0479">Metal-binding</keyword>
<evidence type="ECO:0000256" key="2">
    <source>
        <dbReference type="ARBA" id="ARBA00006171"/>
    </source>
</evidence>
<dbReference type="PANTHER" id="PTHR46193">
    <property type="entry name" value="6-PHOSPHOGLUCONATE PHOSPHATASE"/>
    <property type="match status" value="1"/>
</dbReference>
<dbReference type="Gene3D" id="3.40.50.1000">
    <property type="entry name" value="HAD superfamily/HAD-like"/>
    <property type="match status" value="1"/>
</dbReference>
<evidence type="ECO:0000313" key="6">
    <source>
        <dbReference type="EMBL" id="GCF92162.1"/>
    </source>
</evidence>
<dbReference type="InterPro" id="IPR023198">
    <property type="entry name" value="PGP-like_dom2"/>
</dbReference>
<reference evidence="7" key="1">
    <citation type="submission" date="2019-02" db="EMBL/GenBank/DDBJ databases">
        <title>Draft genome sequence of Enterococcus sp. Gos25-1.</title>
        <authorList>
            <person name="Tanaka N."/>
            <person name="Shiwa Y."/>
            <person name="Fujita N."/>
        </authorList>
    </citation>
    <scope>NUCLEOTIDE SEQUENCE [LARGE SCALE GENOMIC DNA]</scope>
    <source>
        <strain evidence="7">Gos25-1</strain>
    </source>
</reference>
<evidence type="ECO:0000313" key="7">
    <source>
        <dbReference type="Proteomes" id="UP000290567"/>
    </source>
</evidence>
<dbReference type="OrthoDB" id="9797743at2"/>
<accession>A0A4P5P9K8</accession>
<dbReference type="SUPFAM" id="SSF56784">
    <property type="entry name" value="HAD-like"/>
    <property type="match status" value="1"/>
</dbReference>
<dbReference type="Proteomes" id="UP000290567">
    <property type="component" value="Unassembled WGS sequence"/>
</dbReference>
<dbReference type="InterPro" id="IPR051600">
    <property type="entry name" value="Beta-PGM-like"/>
</dbReference>
<dbReference type="AlphaFoldDB" id="A0A4P5P9K8"/>
<evidence type="ECO:0000256" key="3">
    <source>
        <dbReference type="ARBA" id="ARBA00022723"/>
    </source>
</evidence>
<sequence length="223" mass="25698">MKGVVFDFNGTLFRDSAYHESAWQTFISQETDRKLTKEDFEYHIHGVNNQFALEYIFQRSLQLDEMEELAERKEKIYRDNVLALTDGNTLIKGVPELLDFLHEKQIPVNIATASMEANVRFYFNFFDLGRWFEYDKVVFNDGTVKSKPDPDFYVKASKNIAIAPKDVVVFEDSYSGLKAAENAGAGRIFAVTTDDNRPELEAIDFVDKVVDDFTDPAIYDLFH</sequence>
<dbReference type="GO" id="GO:0003824">
    <property type="term" value="F:catalytic activity"/>
    <property type="evidence" value="ECO:0007669"/>
    <property type="project" value="UniProtKB-ARBA"/>
</dbReference>
<comment type="caution">
    <text evidence="6">The sequence shown here is derived from an EMBL/GenBank/DDBJ whole genome shotgun (WGS) entry which is preliminary data.</text>
</comment>
<evidence type="ECO:0000256" key="5">
    <source>
        <dbReference type="ARBA" id="ARBA00023277"/>
    </source>
</evidence>
<keyword evidence="5" id="KW-0119">Carbohydrate metabolism</keyword>
<keyword evidence="7" id="KW-1185">Reference proteome</keyword>
<dbReference type="GO" id="GO:0046872">
    <property type="term" value="F:metal ion binding"/>
    <property type="evidence" value="ECO:0007669"/>
    <property type="project" value="UniProtKB-KW"/>
</dbReference>
<dbReference type="SFLD" id="SFLDS00003">
    <property type="entry name" value="Haloacid_Dehalogenase"/>
    <property type="match status" value="1"/>
</dbReference>
<evidence type="ECO:0000256" key="1">
    <source>
        <dbReference type="ARBA" id="ARBA00001946"/>
    </source>
</evidence>
<keyword evidence="4" id="KW-0460">Magnesium</keyword>
<dbReference type="EMBL" id="BJCC01000001">
    <property type="protein sequence ID" value="GCF92162.1"/>
    <property type="molecule type" value="Genomic_DNA"/>
</dbReference>
<protein>
    <submittedName>
        <fullName evidence="6">Haloacid dehalogenase</fullName>
    </submittedName>
</protein>